<reference evidence="3 4" key="1">
    <citation type="submission" date="2024-09" db="EMBL/GenBank/DDBJ databases">
        <authorList>
            <person name="Sun Q."/>
            <person name="Mori K."/>
        </authorList>
    </citation>
    <scope>NUCLEOTIDE SEQUENCE [LARGE SCALE GENOMIC DNA]</scope>
    <source>
        <strain evidence="3 4">JCM 3143</strain>
    </source>
</reference>
<evidence type="ECO:0000259" key="2">
    <source>
        <dbReference type="Pfam" id="PF01345"/>
    </source>
</evidence>
<feature type="domain" description="DUF11" evidence="2">
    <location>
        <begin position="379"/>
        <end position="490"/>
    </location>
</feature>
<keyword evidence="1" id="KW-0732">Signal</keyword>
<protein>
    <submittedName>
        <fullName evidence="3">DUF11 domain-containing protein</fullName>
    </submittedName>
</protein>
<evidence type="ECO:0000313" key="3">
    <source>
        <dbReference type="EMBL" id="MFB9625817.1"/>
    </source>
</evidence>
<feature type="domain" description="DUF11" evidence="2">
    <location>
        <begin position="222"/>
        <end position="351"/>
    </location>
</feature>
<evidence type="ECO:0000313" key="4">
    <source>
        <dbReference type="Proteomes" id="UP001589532"/>
    </source>
</evidence>
<evidence type="ECO:0000256" key="1">
    <source>
        <dbReference type="SAM" id="SignalP"/>
    </source>
</evidence>
<proteinExistence type="predicted"/>
<keyword evidence="4" id="KW-1185">Reference proteome</keyword>
<sequence length="521" mass="53467">MRHIPRMCYPFALAAALPLTLFTPAHANAGSSVRTPAGQRAVQDPTSCPEQVSLVNGGFEAPVVTGGPWAPLPDASQGGANSVPGWRTTATDHRIELWTTRMGVPPVEGGQFAELNANQVSTLYQDRPTTPGQKLYWRLSHRGRLGTDTMALDIGDPARPAEQATMSDGNGRWGTYSGTYTVPAGQTTTRFAFRSISAAGGNPTFGNLLDDIFFGTPPCVIVTKSARPEGPVNVGDVITYRLTAVNKGGGAADGTRLTDTIPAGTTFVPGSLRVADGPNGGAKTDQAGDDQAEFDPATGKVAFTLGDGATATAGGRLPDSGVLPDGTTVEFQVKVGRAAAGGKVTNRAAVDYENRLGPEPVPLTSTSGDAVTEVNPAVDLSVVKAAEQTRVTVGGTVTYQLAVRNAGPNDATGVVVKDALPAGLALLSATPSTGTYSGDKWTVGTLAAGDTATLTVRAKATAVAETINTATVGGKELDLDPSNDSDSVKVCVDPAPDCPYCTPRKEPRSRAGLLIAVGSPA</sequence>
<dbReference type="InterPro" id="IPR051172">
    <property type="entry name" value="Chlamydia_OmcB"/>
</dbReference>
<name>A0ABV5S2A7_9ACTN</name>
<gene>
    <name evidence="3" type="ORF">ACFFSA_22260</name>
</gene>
<dbReference type="Pfam" id="PF01345">
    <property type="entry name" value="DUF11"/>
    <property type="match status" value="2"/>
</dbReference>
<dbReference type="InterPro" id="IPR008966">
    <property type="entry name" value="Adhesion_dom_sf"/>
</dbReference>
<dbReference type="Gene3D" id="2.60.120.260">
    <property type="entry name" value="Galactose-binding domain-like"/>
    <property type="match status" value="1"/>
</dbReference>
<dbReference type="PANTHER" id="PTHR34819:SF3">
    <property type="entry name" value="CELL SURFACE PROTEIN"/>
    <property type="match status" value="1"/>
</dbReference>
<dbReference type="SUPFAM" id="SSF49401">
    <property type="entry name" value="Bacterial adhesins"/>
    <property type="match status" value="1"/>
</dbReference>
<dbReference type="NCBIfam" id="TIGR01451">
    <property type="entry name" value="B_ant_repeat"/>
    <property type="match status" value="2"/>
</dbReference>
<dbReference type="Gene3D" id="2.60.40.10">
    <property type="entry name" value="Immunoglobulins"/>
    <property type="match status" value="1"/>
</dbReference>
<dbReference type="Gene3D" id="2.60.40.740">
    <property type="match status" value="1"/>
</dbReference>
<dbReference type="InterPro" id="IPR047589">
    <property type="entry name" value="DUF11_rpt"/>
</dbReference>
<organism evidence="3 4">
    <name type="scientific">Nonomuraea helvata</name>
    <dbReference type="NCBI Taxonomy" id="37484"/>
    <lineage>
        <taxon>Bacteria</taxon>
        <taxon>Bacillati</taxon>
        <taxon>Actinomycetota</taxon>
        <taxon>Actinomycetes</taxon>
        <taxon>Streptosporangiales</taxon>
        <taxon>Streptosporangiaceae</taxon>
        <taxon>Nonomuraea</taxon>
    </lineage>
</organism>
<comment type="caution">
    <text evidence="3">The sequence shown here is derived from an EMBL/GenBank/DDBJ whole genome shotgun (WGS) entry which is preliminary data.</text>
</comment>
<dbReference type="EMBL" id="JBHMBW010000019">
    <property type="protein sequence ID" value="MFB9625817.1"/>
    <property type="molecule type" value="Genomic_DNA"/>
</dbReference>
<dbReference type="PANTHER" id="PTHR34819">
    <property type="entry name" value="LARGE CYSTEINE-RICH PERIPLASMIC PROTEIN OMCB"/>
    <property type="match status" value="1"/>
</dbReference>
<accession>A0ABV5S2A7</accession>
<dbReference type="InterPro" id="IPR001434">
    <property type="entry name" value="OmcB-like_DUF11"/>
</dbReference>
<dbReference type="RefSeq" id="WP_344984366.1">
    <property type="nucleotide sequence ID" value="NZ_BAAAXV010000001.1"/>
</dbReference>
<dbReference type="Proteomes" id="UP001589532">
    <property type="component" value="Unassembled WGS sequence"/>
</dbReference>
<feature type="signal peptide" evidence="1">
    <location>
        <begin position="1"/>
        <end position="27"/>
    </location>
</feature>
<feature type="chain" id="PRO_5046437200" evidence="1">
    <location>
        <begin position="28"/>
        <end position="521"/>
    </location>
</feature>
<dbReference type="InterPro" id="IPR013783">
    <property type="entry name" value="Ig-like_fold"/>
</dbReference>